<dbReference type="Proteomes" id="UP001371224">
    <property type="component" value="Unassembled WGS sequence"/>
</dbReference>
<sequence>MLRLVDKLIPQVLHTATLRALFEQVRVKHQDSTVVPRITLAAITREIYLRLPRFHQKERELLSELFTPELHDSLVARVGFGPDAMFAIYDAFHSYIPQRLAERLEAAREEFTEALESSAEFASVLHSHAGGFDDAFRRVVGRRAFDELSTLVALSRQDLMTATGVPEAELDALLSLMSVDLDADNEGVVADFLRGNNVMRTRPFLARADENGEKRYMLVQPTSLIFGMRELFEAALTLEPTDQSYIKHRGQLLEERGMRALVDATRPDTALMNMTYVDADGKRFETDGLLIVGEVAIIVEAKSNRLTPYARGGAPVRLWKELGPIISKAAHQAERLSTFIDAGATAIHVVSSMSADQPNAPVRKNWDLDVSDVRQIFTIALTLEDLNYIATISSELVESGLIPAEATSPWVVNVHDLEVTARLLTRPAEFVQFLSRRRRASAFNNIQAIDELDYVMHYLKFGLFPEGAMDTMTLVQSLTDDLDAWMFYEDGLRETPAPKPQQEIDVETDEILSSLDEHRPFGWMGASTNLLELAPAERKRISHEARRLRELSAVDGTPHSMYFETAGVGGKPLIFIVMSFPAGARTKAITDRFTGYATLRRYASRADAVYCFGSIAGSDAVFDMFLTLDSEWEFDSALDEATHTAGLAPGIGAHRP</sequence>
<evidence type="ECO:0000313" key="1">
    <source>
        <dbReference type="EMBL" id="MEJ1088205.1"/>
    </source>
</evidence>
<keyword evidence="2" id="KW-1185">Reference proteome</keyword>
<gene>
    <name evidence="1" type="ORF">WDU99_07740</name>
</gene>
<evidence type="ECO:0008006" key="3">
    <source>
        <dbReference type="Google" id="ProtNLM"/>
    </source>
</evidence>
<name>A0ABU8LA56_9MICO</name>
<proteinExistence type="predicted"/>
<accession>A0ABU8LA56</accession>
<protein>
    <recommendedName>
        <fullName evidence="3">Preprotein translocase subunit SecA</fullName>
    </recommendedName>
</protein>
<dbReference type="RefSeq" id="WP_337331871.1">
    <property type="nucleotide sequence ID" value="NZ_JBBDGM010000005.1"/>
</dbReference>
<dbReference type="EMBL" id="JBBDGM010000005">
    <property type="protein sequence ID" value="MEJ1088205.1"/>
    <property type="molecule type" value="Genomic_DNA"/>
</dbReference>
<comment type="caution">
    <text evidence="1">The sequence shown here is derived from an EMBL/GenBank/DDBJ whole genome shotgun (WGS) entry which is preliminary data.</text>
</comment>
<reference evidence="1 2" key="1">
    <citation type="submission" date="2024-02" db="EMBL/GenBank/DDBJ databases">
        <authorList>
            <person name="Saticioglu I.B."/>
        </authorList>
    </citation>
    <scope>NUCLEOTIDE SEQUENCE [LARGE SCALE GENOMIC DNA]</scope>
    <source>
        <strain evidence="1 2">Mu-80</strain>
    </source>
</reference>
<evidence type="ECO:0000313" key="2">
    <source>
        <dbReference type="Proteomes" id="UP001371224"/>
    </source>
</evidence>
<organism evidence="1 2">
    <name type="scientific">Microbacterium bandirmense</name>
    <dbReference type="NCBI Taxonomy" id="3122050"/>
    <lineage>
        <taxon>Bacteria</taxon>
        <taxon>Bacillati</taxon>
        <taxon>Actinomycetota</taxon>
        <taxon>Actinomycetes</taxon>
        <taxon>Micrococcales</taxon>
        <taxon>Microbacteriaceae</taxon>
        <taxon>Microbacterium</taxon>
    </lineage>
</organism>